<reference evidence="1 2" key="1">
    <citation type="submission" date="2020-03" db="EMBL/GenBank/DDBJ databases">
        <title>Draft Genome Sequence of Cudoniella acicularis.</title>
        <authorList>
            <person name="Buettner E."/>
            <person name="Kellner H."/>
        </authorList>
    </citation>
    <scope>NUCLEOTIDE SEQUENCE [LARGE SCALE GENOMIC DNA]</scope>
    <source>
        <strain evidence="1 2">DSM 108380</strain>
    </source>
</reference>
<evidence type="ECO:0000313" key="1">
    <source>
        <dbReference type="EMBL" id="KAF4633843.1"/>
    </source>
</evidence>
<dbReference type="Proteomes" id="UP000566819">
    <property type="component" value="Unassembled WGS sequence"/>
</dbReference>
<keyword evidence="2" id="KW-1185">Reference proteome</keyword>
<protein>
    <submittedName>
        <fullName evidence="1">Uncharacterized protein</fullName>
    </submittedName>
</protein>
<evidence type="ECO:0000313" key="2">
    <source>
        <dbReference type="Proteomes" id="UP000566819"/>
    </source>
</evidence>
<organism evidence="1 2">
    <name type="scientific">Cudoniella acicularis</name>
    <dbReference type="NCBI Taxonomy" id="354080"/>
    <lineage>
        <taxon>Eukaryota</taxon>
        <taxon>Fungi</taxon>
        <taxon>Dikarya</taxon>
        <taxon>Ascomycota</taxon>
        <taxon>Pezizomycotina</taxon>
        <taxon>Leotiomycetes</taxon>
        <taxon>Helotiales</taxon>
        <taxon>Tricladiaceae</taxon>
        <taxon>Cudoniella</taxon>
    </lineage>
</organism>
<name>A0A8H4RR77_9HELO</name>
<accession>A0A8H4RR77</accession>
<dbReference type="EMBL" id="JAAMPI010000228">
    <property type="protein sequence ID" value="KAF4633843.1"/>
    <property type="molecule type" value="Genomic_DNA"/>
</dbReference>
<comment type="caution">
    <text evidence="1">The sequence shown here is derived from an EMBL/GenBank/DDBJ whole genome shotgun (WGS) entry which is preliminary data.</text>
</comment>
<dbReference type="OrthoDB" id="3561422at2759"/>
<sequence>MNEFSQGAAKATSHYNLCQSGAQEGSMKPLTVAGSNTTFGDESFTTLSTTTSTMSKESHNMCCLSNSTAEKLQHVFCPRQEAIRWTRYGFSGWYDQPRPDKSGHPCVTQSQEQLRISSSDEAQLQNRNVSLSIKRSKEPSASDQRVLAEAKAVAEREAVAYWIWDEEVGRYKHYDEGCSEPVWYNPPV</sequence>
<dbReference type="AlphaFoldDB" id="A0A8H4RR77"/>
<gene>
    <name evidence="1" type="ORF">G7Y89_g4275</name>
</gene>
<proteinExistence type="predicted"/>